<dbReference type="Proteomes" id="UP000199073">
    <property type="component" value="Unassembled WGS sequence"/>
</dbReference>
<dbReference type="SUPFAM" id="SSF117987">
    <property type="entry name" value="CRISPR-associated protein"/>
    <property type="match status" value="2"/>
</dbReference>
<dbReference type="EMBL" id="FNJI01000026">
    <property type="protein sequence ID" value="SDP57777.1"/>
    <property type="molecule type" value="Genomic_DNA"/>
</dbReference>
<dbReference type="SMART" id="SM01101">
    <property type="entry name" value="CRISPR_assoc"/>
    <property type="match status" value="1"/>
</dbReference>
<gene>
    <name evidence="1" type="ORF">SAMN05660330_03263</name>
</gene>
<evidence type="ECO:0000313" key="2">
    <source>
        <dbReference type="Proteomes" id="UP000199073"/>
    </source>
</evidence>
<dbReference type="STRING" id="91360.SAMN05660330_03263"/>
<accession>A0A1H0TUQ9</accession>
<sequence length="228" mass="26261">MNWLAQIVVDAETAHIQRIRDSYSWHQKLWDCFPNDANTQRDFLTRIDLLDRQFCLWVLSRRQPQRPTWCPVESFACKAISDTFLAHSFYAFDIRVNAVKSIVQRDEDGQPLRNANGKRKRGKRVPLVNQDELAAWFCRKGEVRCRDGKTGADIPGGFRLVKDRPLEISSMKESYFNKKGCKAYHGGVQFRGTLEVTDQKYFAETYRMGIGSAKGFGFGLFLLAPIQL</sequence>
<dbReference type="InterPro" id="IPR010179">
    <property type="entry name" value="CRISPR-assoc_prot_Cse3"/>
</dbReference>
<dbReference type="Pfam" id="PF08798">
    <property type="entry name" value="CRISPR_assoc"/>
    <property type="match status" value="1"/>
</dbReference>
<dbReference type="Gene3D" id="3.30.70.1210">
    <property type="entry name" value="Crispr-associated protein, domain 2"/>
    <property type="match status" value="1"/>
</dbReference>
<name>A0A1H0TUQ9_9BACT</name>
<proteinExistence type="predicted"/>
<dbReference type="CDD" id="cd09727">
    <property type="entry name" value="Cas6_I-E"/>
    <property type="match status" value="1"/>
</dbReference>
<dbReference type="RefSeq" id="WP_176761273.1">
    <property type="nucleotide sequence ID" value="NZ_FNJI01000026.1"/>
</dbReference>
<reference evidence="1 2" key="1">
    <citation type="submission" date="2016-10" db="EMBL/GenBank/DDBJ databases">
        <authorList>
            <person name="de Groot N.N."/>
        </authorList>
    </citation>
    <scope>NUCLEOTIDE SEQUENCE [LARGE SCALE GENOMIC DNA]</scope>
    <source>
        <strain evidence="1 2">DSM 12130</strain>
    </source>
</reference>
<dbReference type="AlphaFoldDB" id="A0A1H0TUQ9"/>
<organism evidence="1 2">
    <name type="scientific">Desulforhopalus singaporensis</name>
    <dbReference type="NCBI Taxonomy" id="91360"/>
    <lineage>
        <taxon>Bacteria</taxon>
        <taxon>Pseudomonadati</taxon>
        <taxon>Thermodesulfobacteriota</taxon>
        <taxon>Desulfobulbia</taxon>
        <taxon>Desulfobulbales</taxon>
        <taxon>Desulfocapsaceae</taxon>
        <taxon>Desulforhopalus</taxon>
    </lineage>
</organism>
<dbReference type="Gene3D" id="3.30.70.1200">
    <property type="entry name" value="Crispr-associated protein, domain 1"/>
    <property type="match status" value="1"/>
</dbReference>
<dbReference type="NCBIfam" id="TIGR01907">
    <property type="entry name" value="casE_Cse3"/>
    <property type="match status" value="1"/>
</dbReference>
<keyword evidence="2" id="KW-1185">Reference proteome</keyword>
<protein>
    <submittedName>
        <fullName evidence="1">CRISPR-associated protein, Cse3 family</fullName>
    </submittedName>
</protein>
<evidence type="ECO:0000313" key="1">
    <source>
        <dbReference type="EMBL" id="SDP57777.1"/>
    </source>
</evidence>